<dbReference type="HOGENOM" id="CLU_007177_0_0_10"/>
<dbReference type="InterPro" id="IPR003661">
    <property type="entry name" value="HisK_dim/P_dom"/>
</dbReference>
<keyword evidence="7 13" id="KW-0418">Kinase</keyword>
<dbReference type="SUPFAM" id="SSF55874">
    <property type="entry name" value="ATPase domain of HSP90 chaperone/DNA topoisomerase II/histidine kinase"/>
    <property type="match status" value="1"/>
</dbReference>
<feature type="transmembrane region" description="Helical" evidence="10">
    <location>
        <begin position="406"/>
        <end position="423"/>
    </location>
</feature>
<keyword evidence="14" id="KW-1185">Reference proteome</keyword>
<comment type="catalytic activity">
    <reaction evidence="1">
        <text>ATP + protein L-histidine = ADP + protein N-phospho-L-histidine.</text>
        <dbReference type="EC" id="2.7.13.3"/>
    </reaction>
</comment>
<dbReference type="EMBL" id="CP010429">
    <property type="protein sequence ID" value="AKD56357.1"/>
    <property type="molecule type" value="Genomic_DNA"/>
</dbReference>
<dbReference type="InterPro" id="IPR036097">
    <property type="entry name" value="HisK_dim/P_sf"/>
</dbReference>
<feature type="domain" description="HAMP" evidence="12">
    <location>
        <begin position="983"/>
        <end position="1035"/>
    </location>
</feature>
<dbReference type="PATRIC" id="fig|1379870.5.peg.3694"/>
<dbReference type="Pfam" id="PF00512">
    <property type="entry name" value="HisKA"/>
    <property type="match status" value="1"/>
</dbReference>
<dbReference type="Gene3D" id="3.30.565.10">
    <property type="entry name" value="Histidine kinase-like ATPase, C-terminal domain"/>
    <property type="match status" value="1"/>
</dbReference>
<dbReference type="GO" id="GO:0016020">
    <property type="term" value="C:membrane"/>
    <property type="evidence" value="ECO:0007669"/>
    <property type="project" value="UniProtKB-SubCell"/>
</dbReference>
<evidence type="ECO:0000313" key="13">
    <source>
        <dbReference type="EMBL" id="AKD56357.1"/>
    </source>
</evidence>
<keyword evidence="10" id="KW-1133">Transmembrane helix</keyword>
<dbReference type="CDD" id="cd00082">
    <property type="entry name" value="HisKA"/>
    <property type="match status" value="1"/>
</dbReference>
<dbReference type="PROSITE" id="PS50885">
    <property type="entry name" value="HAMP"/>
    <property type="match status" value="1"/>
</dbReference>
<dbReference type="GO" id="GO:0005524">
    <property type="term" value="F:ATP binding"/>
    <property type="evidence" value="ECO:0007669"/>
    <property type="project" value="UniProtKB-KW"/>
</dbReference>
<evidence type="ECO:0000256" key="9">
    <source>
        <dbReference type="ARBA" id="ARBA00023012"/>
    </source>
</evidence>
<dbReference type="OrthoDB" id="9776727at2"/>
<keyword evidence="9" id="KW-0902">Two-component regulatory system</keyword>
<dbReference type="SMART" id="SM00388">
    <property type="entry name" value="HisKA"/>
    <property type="match status" value="1"/>
</dbReference>
<feature type="domain" description="Histidine kinase" evidence="11">
    <location>
        <begin position="1052"/>
        <end position="1270"/>
    </location>
</feature>
<dbReference type="PANTHER" id="PTHR43065:SF46">
    <property type="entry name" value="C4-DICARBOXYLATE TRANSPORT SENSOR PROTEIN DCTB"/>
    <property type="match status" value="1"/>
</dbReference>
<evidence type="ECO:0000259" key="12">
    <source>
        <dbReference type="PROSITE" id="PS50885"/>
    </source>
</evidence>
<dbReference type="InterPro" id="IPR036890">
    <property type="entry name" value="HATPase_C_sf"/>
</dbReference>
<dbReference type="Pfam" id="PF02518">
    <property type="entry name" value="HATPase_c"/>
    <property type="match status" value="1"/>
</dbReference>
<feature type="transmembrane region" description="Helical" evidence="10">
    <location>
        <begin position="212"/>
        <end position="231"/>
    </location>
</feature>
<feature type="transmembrane region" description="Helical" evidence="10">
    <location>
        <begin position="459"/>
        <end position="477"/>
    </location>
</feature>
<dbReference type="InterPro" id="IPR003660">
    <property type="entry name" value="HAMP_dom"/>
</dbReference>
<comment type="subcellular location">
    <subcellularLocation>
        <location evidence="2">Membrane</location>
    </subcellularLocation>
</comment>
<dbReference type="SMART" id="SM00387">
    <property type="entry name" value="HATPase_c"/>
    <property type="match status" value="1"/>
</dbReference>
<feature type="transmembrane region" description="Helical" evidence="10">
    <location>
        <begin position="366"/>
        <end position="394"/>
    </location>
</feature>
<sequence length="1282" mass="146394">MKRIEEHVFLLLAFLAAALSILCFFVLEQNAPGATDEQYVSAVQQRVKEELLISTTELDSVTALLKRKKTPTFSDLSIATRYPYYVFRNKQIVFWSDHRFIPDFARLASVTAPKLVDFDRKRYIVSHKRVANGGEEIDVFSLINIYRYYHSNNTYLQSGYNPDLFSLDPIALSNQRLNTFQAIYDNASAFLFAVVPPRVDAYRNHSTPVNTVIMATLAVIFLGLYVIQLMIRLNRKRNYELAFMWIAAYLLLLRAVMLYFGVPFLFYESDLFNPKFYASSILVPSLGDLLLNALVVAALAFYVVRHYYRMRSYAFLLHLPLWLQLLISVGCVMASYAVFTLCYVELNNIYEKSQFTLDITLNIRFSFLKVVCLLVFITIAFIYFLITHLLASLFLRYNRSHVGRGILLVLVGTLLSGAIGLVLEWPMKMIFLLNGVYFLLIFVSELTKTLYSFRYKTSIYFFLAAFVYAVMTAYAVYNQEIKKQLIHEQEFATQLLAENDEFGEFLMSKAQESIQRDADIGRALQTDTLLVRERIQQRIKSLHLDKYFDKYDIEVFSFRANGRPLDISLNAVSLATFTNRYRQPAYQTEYPGVYFVNEVKNKFVKQYLCFISISQTGRETLVDQPGLAARQDTLGYVVLDLRLRNERPKSVYPELLVDTKFTQNPDTQAYSYAFFKGPDTSVHSLGQKLKHKLLYTGGSYNYDRKFNLALLDNAALFESGLSSNGYQHIAQRGQNGRIVVVSSAEYPFRNIFSNFSFLYLLLVLSVIVVILGYAINYGFSEFSINYSTRIQILLNVAFFLPLLFVIVIIVNVISSNYIANQESTYISNTRNIAANFLTYLDEHLHAQKRSKASMEEELSKIARDADIDINLFDTQGRLYTSTRPLIYESGYLSKYINPEAYIHIIEDKESERLLNESLGTKQYRTAYAGIKSYDGRLLGVLSIPYFYARPELDRQIIEVIASALSIFTALFLFFLILSYFASHVLTKPLRLLTQKIRKTNLERPNDPVHWQSDDEIGLLIREYNRMLVKLEESKQALAQTEKQSAWREMAKQVAHEIKNPLTPMKLTLQHLQRTFPGPKEGAGGSADPARRIILRTFDSLLDQIDNLSDIATSFSEFAKMPLPKREIFEVTGVFNKTADLYADDKRISLRREITNGPVMAIGDRQLIGRILTNLLINAIQSVPPGRKPEINLKLYTNTDAVQIEIHDNGAGIPEAIRSKVFLPNFSTKRGGSGLGLAIAKRGVEHAGGTIWFETTEDEGTSFFVSLPLAGVLGPLLDEAVNY</sequence>
<evidence type="ECO:0000256" key="10">
    <source>
        <dbReference type="SAM" id="Phobius"/>
    </source>
</evidence>
<evidence type="ECO:0000256" key="6">
    <source>
        <dbReference type="ARBA" id="ARBA00022741"/>
    </source>
</evidence>
<feature type="transmembrane region" description="Helical" evidence="10">
    <location>
        <begin position="325"/>
        <end position="346"/>
    </location>
</feature>
<dbReference type="SUPFAM" id="SSF47384">
    <property type="entry name" value="Homodimeric domain of signal transducing histidine kinase"/>
    <property type="match status" value="1"/>
</dbReference>
<dbReference type="CDD" id="cd06225">
    <property type="entry name" value="HAMP"/>
    <property type="match status" value="1"/>
</dbReference>
<dbReference type="RefSeq" id="WP_046575338.1">
    <property type="nucleotide sequence ID" value="NZ_CP010429.1"/>
</dbReference>
<dbReference type="Proteomes" id="UP000033054">
    <property type="component" value="Chromosome"/>
</dbReference>
<accession>A0A0E3V817</accession>
<feature type="transmembrane region" description="Helical" evidence="10">
    <location>
        <begin position="757"/>
        <end position="780"/>
    </location>
</feature>
<dbReference type="PROSITE" id="PS50109">
    <property type="entry name" value="HIS_KIN"/>
    <property type="match status" value="1"/>
</dbReference>
<dbReference type="KEGG" id="srd:SD10_17030"/>
<keyword evidence="8" id="KW-0067">ATP-binding</keyword>
<dbReference type="InterPro" id="IPR005467">
    <property type="entry name" value="His_kinase_dom"/>
</dbReference>
<keyword evidence="5" id="KW-0808">Transferase</keyword>
<dbReference type="STRING" id="1379870.SD10_17030"/>
<dbReference type="Gene3D" id="6.10.340.10">
    <property type="match status" value="1"/>
</dbReference>
<evidence type="ECO:0000256" key="7">
    <source>
        <dbReference type="ARBA" id="ARBA00022777"/>
    </source>
</evidence>
<organism evidence="13 14">
    <name type="scientific">Spirosoma radiotolerans</name>
    <dbReference type="NCBI Taxonomy" id="1379870"/>
    <lineage>
        <taxon>Bacteria</taxon>
        <taxon>Pseudomonadati</taxon>
        <taxon>Bacteroidota</taxon>
        <taxon>Cytophagia</taxon>
        <taxon>Cytophagales</taxon>
        <taxon>Cytophagaceae</taxon>
        <taxon>Spirosoma</taxon>
    </lineage>
</organism>
<dbReference type="CDD" id="cd00075">
    <property type="entry name" value="HATPase"/>
    <property type="match status" value="1"/>
</dbReference>
<dbReference type="PANTHER" id="PTHR43065">
    <property type="entry name" value="SENSOR HISTIDINE KINASE"/>
    <property type="match status" value="1"/>
</dbReference>
<evidence type="ECO:0000256" key="3">
    <source>
        <dbReference type="ARBA" id="ARBA00012438"/>
    </source>
</evidence>
<evidence type="ECO:0000256" key="8">
    <source>
        <dbReference type="ARBA" id="ARBA00022840"/>
    </source>
</evidence>
<dbReference type="GO" id="GO:0000155">
    <property type="term" value="F:phosphorelay sensor kinase activity"/>
    <property type="evidence" value="ECO:0007669"/>
    <property type="project" value="InterPro"/>
</dbReference>
<feature type="transmembrane region" description="Helical" evidence="10">
    <location>
        <begin position="286"/>
        <end position="304"/>
    </location>
</feature>
<evidence type="ECO:0000313" key="14">
    <source>
        <dbReference type="Proteomes" id="UP000033054"/>
    </source>
</evidence>
<evidence type="ECO:0000256" key="2">
    <source>
        <dbReference type="ARBA" id="ARBA00004370"/>
    </source>
</evidence>
<feature type="transmembrane region" description="Helical" evidence="10">
    <location>
        <begin position="959"/>
        <end position="981"/>
    </location>
</feature>
<dbReference type="PRINTS" id="PR00344">
    <property type="entry name" value="BCTRLSENSOR"/>
</dbReference>
<protein>
    <recommendedName>
        <fullName evidence="3">histidine kinase</fullName>
        <ecNumber evidence="3">2.7.13.3</ecNumber>
    </recommendedName>
</protein>
<gene>
    <name evidence="13" type="ORF">SD10_17030</name>
</gene>
<dbReference type="InterPro" id="IPR003594">
    <property type="entry name" value="HATPase_dom"/>
</dbReference>
<dbReference type="InterPro" id="IPR004358">
    <property type="entry name" value="Sig_transdc_His_kin-like_C"/>
</dbReference>
<evidence type="ECO:0000256" key="1">
    <source>
        <dbReference type="ARBA" id="ARBA00000085"/>
    </source>
</evidence>
<evidence type="ECO:0000256" key="5">
    <source>
        <dbReference type="ARBA" id="ARBA00022679"/>
    </source>
</evidence>
<keyword evidence="6" id="KW-0547">Nucleotide-binding</keyword>
<keyword evidence="10" id="KW-0812">Transmembrane</keyword>
<feature type="transmembrane region" description="Helical" evidence="10">
    <location>
        <begin position="429"/>
        <end position="447"/>
    </location>
</feature>
<keyword evidence="4" id="KW-0597">Phosphoprotein</keyword>
<evidence type="ECO:0000256" key="4">
    <source>
        <dbReference type="ARBA" id="ARBA00022553"/>
    </source>
</evidence>
<dbReference type="EC" id="2.7.13.3" evidence="3"/>
<evidence type="ECO:0000259" key="11">
    <source>
        <dbReference type="PROSITE" id="PS50109"/>
    </source>
</evidence>
<proteinExistence type="predicted"/>
<feature type="transmembrane region" description="Helical" evidence="10">
    <location>
        <begin position="792"/>
        <end position="813"/>
    </location>
</feature>
<dbReference type="Gene3D" id="1.10.287.130">
    <property type="match status" value="1"/>
</dbReference>
<feature type="transmembrane region" description="Helical" evidence="10">
    <location>
        <begin position="243"/>
        <end position="266"/>
    </location>
</feature>
<keyword evidence="10" id="KW-0472">Membrane</keyword>
<reference evidence="13 14" key="1">
    <citation type="journal article" date="2014" name="Curr. Microbiol.">
        <title>Spirosoma radiotolerans sp. nov., a gamma-radiation-resistant bacterium isolated from gamma ray-irradiated soil.</title>
        <authorList>
            <person name="Lee J.J."/>
            <person name="Srinivasan S."/>
            <person name="Lim S."/>
            <person name="Joe M."/>
            <person name="Im S."/>
            <person name="Bae S.I."/>
            <person name="Park K.R."/>
            <person name="Han J.H."/>
            <person name="Park S.H."/>
            <person name="Joo B.M."/>
            <person name="Park S.J."/>
            <person name="Kim M.K."/>
        </authorList>
    </citation>
    <scope>NUCLEOTIDE SEQUENCE [LARGE SCALE GENOMIC DNA]</scope>
    <source>
        <strain evidence="13 14">DG5A</strain>
    </source>
</reference>
<name>A0A0E3V817_9BACT</name>